<feature type="transmembrane region" description="Helical" evidence="8">
    <location>
        <begin position="490"/>
        <end position="518"/>
    </location>
</feature>
<comment type="subcellular location">
    <subcellularLocation>
        <location evidence="1">Membrane</location>
        <topology evidence="1">Multi-pass membrane protein</topology>
    </subcellularLocation>
</comment>
<feature type="transmembrane region" description="Helical" evidence="8">
    <location>
        <begin position="395"/>
        <end position="414"/>
    </location>
</feature>
<feature type="transmembrane region" description="Helical" evidence="8">
    <location>
        <begin position="679"/>
        <end position="697"/>
    </location>
</feature>
<protein>
    <recommendedName>
        <fullName evidence="15">DUF221 domain protein</fullName>
    </recommendedName>
</protein>
<feature type="transmembrane region" description="Helical" evidence="8">
    <location>
        <begin position="17"/>
        <end position="38"/>
    </location>
</feature>
<feature type="transmembrane region" description="Helical" evidence="8">
    <location>
        <begin position="585"/>
        <end position="607"/>
    </location>
</feature>
<gene>
    <name evidence="13" type="ORF">BJX66DRAFT_288922</name>
</gene>
<feature type="transmembrane region" description="Helical" evidence="8">
    <location>
        <begin position="97"/>
        <end position="117"/>
    </location>
</feature>
<evidence type="ECO:0000313" key="13">
    <source>
        <dbReference type="EMBL" id="KAL2801043.1"/>
    </source>
</evidence>
<comment type="similarity">
    <text evidence="2">Belongs to the CSC1 (TC 1.A.17) family.</text>
</comment>
<evidence type="ECO:0000259" key="9">
    <source>
        <dbReference type="Pfam" id="PF02714"/>
    </source>
</evidence>
<evidence type="ECO:0000256" key="2">
    <source>
        <dbReference type="ARBA" id="ARBA00007779"/>
    </source>
</evidence>
<evidence type="ECO:0000256" key="3">
    <source>
        <dbReference type="ARBA" id="ARBA00022448"/>
    </source>
</evidence>
<dbReference type="InterPro" id="IPR022257">
    <property type="entry name" value="PHM7_ext"/>
</dbReference>
<keyword evidence="4 8" id="KW-0812">Transmembrane</keyword>
<feature type="domain" description="10TM putative phosphate transporter extracellular tail" evidence="10">
    <location>
        <begin position="786"/>
        <end position="878"/>
    </location>
</feature>
<feature type="transmembrane region" description="Helical" evidence="8">
    <location>
        <begin position="444"/>
        <end position="469"/>
    </location>
</feature>
<dbReference type="Pfam" id="PF13967">
    <property type="entry name" value="RSN1_TM"/>
    <property type="match status" value="1"/>
</dbReference>
<evidence type="ECO:0000256" key="4">
    <source>
        <dbReference type="ARBA" id="ARBA00022692"/>
    </source>
</evidence>
<evidence type="ECO:0000256" key="1">
    <source>
        <dbReference type="ARBA" id="ARBA00004141"/>
    </source>
</evidence>
<sequence>MADNDNPQEASNSASSLVVTLIPALAVAAAMVVLFVILRRSERRMYMPRTYLGVLRESERTPPSSTGLIAWLRDMYKLPDEYVLLHHSMDAYLLLRFLKIVTVICFVGCLITWPVLFPLNATGGNGMEQLDILSFSNISDQNYAYLFGHALIAWIFVGFVFFTVTRESLFYINLRQAYSLSRAYASRLSSRTVLFTAVPQDYLSREKITRMFGANKVKNVWLTTDTAELSDKVDERDKAAMKLEAAETKLIRLANGARLKKIKKGGNAEDSVVSENTTEDDGESGSVAARWVKPTDRPTHRLKPVIGKKVDTINWARSEIERLTPEIEKLQGNHRAGEVDLVSSVFVEFYEQADAQAAYQSVAHNLPLHMAPRYIGLEPTQIIWSNLRIKWWERIVRYGASIAFVCTLVVFWAIPTAFVGSLSNINNLTDMVPFLSFINDVPNWIKGAITGLLPTILMAVLMALLPIVLRLMAKIGGAPSLAAVELTTQNFYFLFQVVQVFLVVTLASSATSVVTKIIDDPTSAASLLANKLPTASNFYISYIVLQGLSFSSGALLQIVGLILGKVLGRILDNTPRKMYSRWSNLAGLGWGTVYPIFTLLAVIAITYSCIAPLVLGFASIGLYLFYFAYRYNLLYVSNANIDTQGKNFARALQHITVGCYLLVGCLIGLFAIATGAARIALGPLVLMIILLIFMIIYQVSLNQALDPLINYLPKNLEAEEEALLSREATFASTANGDEHDGIAATSSAANGHENGHGTSVGNVDSAEKGLTQTAPVQPKVNFFTKYLRPDKYAGYEQLRRWVPSGADATTYSPEVEENAYYHPCISSQPPLLWIPRDEMGISTQEVRHTGRVIPITDEDAWLDEKNHIVWNIEKGVPPIFEEKVYY</sequence>
<dbReference type="Pfam" id="PF14703">
    <property type="entry name" value="PHM7_cyt"/>
    <property type="match status" value="1"/>
</dbReference>
<feature type="transmembrane region" description="Helical" evidence="8">
    <location>
        <begin position="538"/>
        <end position="564"/>
    </location>
</feature>
<organism evidence="13 14">
    <name type="scientific">Aspergillus keveii</name>
    <dbReference type="NCBI Taxonomy" id="714993"/>
    <lineage>
        <taxon>Eukaryota</taxon>
        <taxon>Fungi</taxon>
        <taxon>Dikarya</taxon>
        <taxon>Ascomycota</taxon>
        <taxon>Pezizomycotina</taxon>
        <taxon>Eurotiomycetes</taxon>
        <taxon>Eurotiomycetidae</taxon>
        <taxon>Eurotiales</taxon>
        <taxon>Aspergillaceae</taxon>
        <taxon>Aspergillus</taxon>
        <taxon>Aspergillus subgen. Nidulantes</taxon>
    </lineage>
</organism>
<dbReference type="InterPro" id="IPR027815">
    <property type="entry name" value="CSC1/OSCA1-like_cyt"/>
</dbReference>
<dbReference type="PANTHER" id="PTHR13018:SF26">
    <property type="entry name" value="DOMAIN PROTEIN, PUTATIVE (AFU_ORTHOLOGUE AFUA_5G10920)-RELATED"/>
    <property type="match status" value="1"/>
</dbReference>
<comment type="caution">
    <text evidence="13">The sequence shown here is derived from an EMBL/GenBank/DDBJ whole genome shotgun (WGS) entry which is preliminary data.</text>
</comment>
<keyword evidence="5 8" id="KW-1133">Transmembrane helix</keyword>
<evidence type="ECO:0000313" key="14">
    <source>
        <dbReference type="Proteomes" id="UP001610563"/>
    </source>
</evidence>
<feature type="region of interest" description="Disordered" evidence="7">
    <location>
        <begin position="265"/>
        <end position="285"/>
    </location>
</feature>
<feature type="domain" description="CSC1/OSCA1-like 7TM region" evidence="9">
    <location>
        <begin position="401"/>
        <end position="670"/>
    </location>
</feature>
<evidence type="ECO:0000259" key="10">
    <source>
        <dbReference type="Pfam" id="PF12621"/>
    </source>
</evidence>
<name>A0ABR4GPP8_9EURO</name>
<evidence type="ECO:0000256" key="5">
    <source>
        <dbReference type="ARBA" id="ARBA00022989"/>
    </source>
</evidence>
<dbReference type="InterPro" id="IPR032880">
    <property type="entry name" value="CSC1/OSCA1-like_N"/>
</dbReference>
<accession>A0ABR4GPP8</accession>
<feature type="transmembrane region" description="Helical" evidence="8">
    <location>
        <begin position="143"/>
        <end position="165"/>
    </location>
</feature>
<keyword evidence="6 8" id="KW-0472">Membrane</keyword>
<dbReference type="Pfam" id="PF02714">
    <property type="entry name" value="RSN1_7TM"/>
    <property type="match status" value="1"/>
</dbReference>
<evidence type="ECO:0000259" key="12">
    <source>
        <dbReference type="Pfam" id="PF14703"/>
    </source>
</evidence>
<dbReference type="InterPro" id="IPR003864">
    <property type="entry name" value="CSC1/OSCA1-like_7TM"/>
</dbReference>
<keyword evidence="14" id="KW-1185">Reference proteome</keyword>
<feature type="domain" description="CSC1/OSCA1-like cytosolic" evidence="12">
    <location>
        <begin position="190"/>
        <end position="386"/>
    </location>
</feature>
<evidence type="ECO:0000256" key="7">
    <source>
        <dbReference type="SAM" id="MobiDB-lite"/>
    </source>
</evidence>
<dbReference type="Pfam" id="PF12621">
    <property type="entry name" value="PHM7_ext"/>
    <property type="match status" value="1"/>
</dbReference>
<reference evidence="13 14" key="1">
    <citation type="submission" date="2024-07" db="EMBL/GenBank/DDBJ databases">
        <title>Section-level genome sequencing and comparative genomics of Aspergillus sections Usti and Cavernicolus.</title>
        <authorList>
            <consortium name="Lawrence Berkeley National Laboratory"/>
            <person name="Nybo J.L."/>
            <person name="Vesth T.C."/>
            <person name="Theobald S."/>
            <person name="Frisvad J.C."/>
            <person name="Larsen T.O."/>
            <person name="Kjaerboelling I."/>
            <person name="Rothschild-Mancinelli K."/>
            <person name="Lyhne E.K."/>
            <person name="Kogle M.E."/>
            <person name="Barry K."/>
            <person name="Clum A."/>
            <person name="Na H."/>
            <person name="Ledsgaard L."/>
            <person name="Lin J."/>
            <person name="Lipzen A."/>
            <person name="Kuo A."/>
            <person name="Riley R."/>
            <person name="Mondo S."/>
            <person name="Labutti K."/>
            <person name="Haridas S."/>
            <person name="Pangalinan J."/>
            <person name="Salamov A.A."/>
            <person name="Simmons B.A."/>
            <person name="Magnuson J.K."/>
            <person name="Chen J."/>
            <person name="Drula E."/>
            <person name="Henrissat B."/>
            <person name="Wiebenga A."/>
            <person name="Lubbers R.J."/>
            <person name="Gomes A.C."/>
            <person name="Makela M.R."/>
            <person name="Stajich J."/>
            <person name="Grigoriev I.V."/>
            <person name="Mortensen U.H."/>
            <person name="De Vries R.P."/>
            <person name="Baker S.E."/>
            <person name="Andersen M.R."/>
        </authorList>
    </citation>
    <scope>NUCLEOTIDE SEQUENCE [LARGE SCALE GENOMIC DNA]</scope>
    <source>
        <strain evidence="13 14">CBS 209.92</strain>
    </source>
</reference>
<dbReference type="PANTHER" id="PTHR13018">
    <property type="entry name" value="PROBABLE MEMBRANE PROTEIN DUF221-RELATED"/>
    <property type="match status" value="1"/>
</dbReference>
<dbReference type="EMBL" id="JBFTWV010000001">
    <property type="protein sequence ID" value="KAL2801043.1"/>
    <property type="molecule type" value="Genomic_DNA"/>
</dbReference>
<evidence type="ECO:0000256" key="6">
    <source>
        <dbReference type="ARBA" id="ARBA00023136"/>
    </source>
</evidence>
<feature type="transmembrane region" description="Helical" evidence="8">
    <location>
        <begin position="613"/>
        <end position="631"/>
    </location>
</feature>
<proteinExistence type="inferred from homology"/>
<dbReference type="InterPro" id="IPR045122">
    <property type="entry name" value="Csc1-like"/>
</dbReference>
<feature type="transmembrane region" description="Helical" evidence="8">
    <location>
        <begin position="651"/>
        <end position="673"/>
    </location>
</feature>
<evidence type="ECO:0000259" key="11">
    <source>
        <dbReference type="Pfam" id="PF13967"/>
    </source>
</evidence>
<keyword evidence="3" id="KW-0813">Transport</keyword>
<evidence type="ECO:0000256" key="8">
    <source>
        <dbReference type="SAM" id="Phobius"/>
    </source>
</evidence>
<evidence type="ECO:0008006" key="15">
    <source>
        <dbReference type="Google" id="ProtNLM"/>
    </source>
</evidence>
<dbReference type="Proteomes" id="UP001610563">
    <property type="component" value="Unassembled WGS sequence"/>
</dbReference>
<feature type="domain" description="CSC1/OSCA1-like N-terminal transmembrane" evidence="11">
    <location>
        <begin position="17"/>
        <end position="167"/>
    </location>
</feature>